<dbReference type="Proteomes" id="UP000178532">
    <property type="component" value="Unassembled WGS sequence"/>
</dbReference>
<evidence type="ECO:0000313" key="7">
    <source>
        <dbReference type="Proteomes" id="UP000178532"/>
    </source>
</evidence>
<comment type="caution">
    <text evidence="6">The sequence shown here is derived from an EMBL/GenBank/DDBJ whole genome shotgun (WGS) entry which is preliminary data.</text>
</comment>
<dbReference type="STRING" id="1798495.A3C19_00440"/>
<dbReference type="SUPFAM" id="SSF53850">
    <property type="entry name" value="Periplasmic binding protein-like II"/>
    <property type="match status" value="1"/>
</dbReference>
<keyword evidence="5" id="KW-0449">Lipoprotein</keyword>
<organism evidence="6 7">
    <name type="scientific">Candidatus Kaiserbacteria bacterium RIFCSPHIGHO2_02_FULL_54_22</name>
    <dbReference type="NCBI Taxonomy" id="1798495"/>
    <lineage>
        <taxon>Bacteria</taxon>
        <taxon>Candidatus Kaiseribacteriota</taxon>
    </lineage>
</organism>
<keyword evidence="2" id="KW-0732">Signal</keyword>
<dbReference type="InterPro" id="IPR050490">
    <property type="entry name" value="Bact_solute-bd_prot1"/>
</dbReference>
<evidence type="ECO:0000256" key="2">
    <source>
        <dbReference type="ARBA" id="ARBA00022729"/>
    </source>
</evidence>
<evidence type="ECO:0000313" key="6">
    <source>
        <dbReference type="EMBL" id="OGG62396.1"/>
    </source>
</evidence>
<evidence type="ECO:0000256" key="3">
    <source>
        <dbReference type="ARBA" id="ARBA00023136"/>
    </source>
</evidence>
<keyword evidence="3" id="KW-0472">Membrane</keyword>
<dbReference type="AlphaFoldDB" id="A0A1F6DLX4"/>
<dbReference type="PANTHER" id="PTHR43649">
    <property type="entry name" value="ARABINOSE-BINDING PROTEIN-RELATED"/>
    <property type="match status" value="1"/>
</dbReference>
<keyword evidence="4" id="KW-0564">Palmitate</keyword>
<dbReference type="Pfam" id="PF13416">
    <property type="entry name" value="SBP_bac_8"/>
    <property type="match status" value="1"/>
</dbReference>
<keyword evidence="1" id="KW-1003">Cell membrane</keyword>
<dbReference type="PANTHER" id="PTHR43649:SF33">
    <property type="entry name" value="POLYGALACTURONAN_RHAMNOGALACTURONAN-BINDING PROTEIN YTCQ"/>
    <property type="match status" value="1"/>
</dbReference>
<dbReference type="InterPro" id="IPR006059">
    <property type="entry name" value="SBP"/>
</dbReference>
<name>A0A1F6DLX4_9BACT</name>
<proteinExistence type="predicted"/>
<evidence type="ECO:0008006" key="8">
    <source>
        <dbReference type="Google" id="ProtNLM"/>
    </source>
</evidence>
<accession>A0A1F6DLX4</accession>
<evidence type="ECO:0000256" key="5">
    <source>
        <dbReference type="ARBA" id="ARBA00023288"/>
    </source>
</evidence>
<evidence type="ECO:0000256" key="4">
    <source>
        <dbReference type="ARBA" id="ARBA00023139"/>
    </source>
</evidence>
<evidence type="ECO:0000256" key="1">
    <source>
        <dbReference type="ARBA" id="ARBA00022475"/>
    </source>
</evidence>
<gene>
    <name evidence="6" type="ORF">A3C19_00440</name>
</gene>
<protein>
    <recommendedName>
        <fullName evidence="8">Extracellular solute-binding protein</fullName>
    </recommendedName>
</protein>
<reference evidence="6 7" key="1">
    <citation type="journal article" date="2016" name="Nat. Commun.">
        <title>Thousands of microbial genomes shed light on interconnected biogeochemical processes in an aquifer system.</title>
        <authorList>
            <person name="Anantharaman K."/>
            <person name="Brown C.T."/>
            <person name="Hug L.A."/>
            <person name="Sharon I."/>
            <person name="Castelle C.J."/>
            <person name="Probst A.J."/>
            <person name="Thomas B.C."/>
            <person name="Singh A."/>
            <person name="Wilkins M.J."/>
            <person name="Karaoz U."/>
            <person name="Brodie E.L."/>
            <person name="Williams K.H."/>
            <person name="Hubbard S.S."/>
            <person name="Banfield J.F."/>
        </authorList>
    </citation>
    <scope>NUCLEOTIDE SEQUENCE [LARGE SCALE GENOMIC DNA]</scope>
</reference>
<dbReference type="EMBL" id="MFLI01000007">
    <property type="protein sequence ID" value="OGG62396.1"/>
    <property type="molecule type" value="Genomic_DNA"/>
</dbReference>
<sequence length="433" mass="44971">MKISFFQTVLFGIFGLGALIGLFVFATHTATNSGGTDAVGPVVIWGTLPKESMSAVLAASSQIDEGLKGVSYVQKNPATLSSDLASAIATGGAPDLILASQEELHALAKYLAPISLANLSQNTFTNAFVGGADIFAAPEGYYGIPFLVDPLVLFSNRAILSSLGIARPPATWEALIGLVPGVAELTPARQITRGLIALGTYDNVRNARGILSALFIQQGISMSAYTTGGLAADLGQTSSSGQPPGKAVLGFYTQFADPSKVSYTWNASLPSSDQEFLAGDLALYLGYASEARYFARGNPNLAFTVSPLPQPATATLKNAYGLLYAFMIPRGAKNPSGAYQVAVLFTNPAEQTAAAANTGLAPATLSQLAEVPADPIAVVAYAEALYCKGWLSPTPPDTDVVFSGMIRDVISGRSSLDTALASAERSLTALLQQ</sequence>
<dbReference type="Gene3D" id="3.40.190.10">
    <property type="entry name" value="Periplasmic binding protein-like II"/>
    <property type="match status" value="1"/>
</dbReference>